<name>A0A251YN09_9MICO</name>
<dbReference type="CDD" id="cd01120">
    <property type="entry name" value="RecA-like_superfamily"/>
    <property type="match status" value="1"/>
</dbReference>
<feature type="compositionally biased region" description="Basic and acidic residues" evidence="4">
    <location>
        <begin position="1151"/>
        <end position="1162"/>
    </location>
</feature>
<gene>
    <name evidence="7" type="primary">eccCa1</name>
    <name evidence="7" type="ORF">BFL37_07745</name>
</gene>
<evidence type="ECO:0000256" key="2">
    <source>
        <dbReference type="ARBA" id="ARBA00022840"/>
    </source>
</evidence>
<feature type="region of interest" description="Disordered" evidence="4">
    <location>
        <begin position="951"/>
        <end position="973"/>
    </location>
</feature>
<dbReference type="InterPro" id="IPR002543">
    <property type="entry name" value="FtsK_dom"/>
</dbReference>
<reference evidence="7 8" key="1">
    <citation type="submission" date="2016-08" db="EMBL/GenBank/DDBJ databases">
        <title>Genome sequence of Clavibacter michiganensis spp strain CFBP8019.</title>
        <authorList>
            <person name="Thapa S.P."/>
            <person name="Coaker G."/>
            <person name="Jacques M.-A."/>
        </authorList>
    </citation>
    <scope>NUCLEOTIDE SEQUENCE [LARGE SCALE GENOMIC DNA]</scope>
    <source>
        <strain evidence="7">CFBP8019</strain>
    </source>
</reference>
<feature type="region of interest" description="Disordered" evidence="4">
    <location>
        <begin position="1110"/>
        <end position="1162"/>
    </location>
</feature>
<dbReference type="GO" id="GO:0005524">
    <property type="term" value="F:ATP binding"/>
    <property type="evidence" value="ECO:0007669"/>
    <property type="project" value="UniProtKB-UniRule"/>
</dbReference>
<protein>
    <submittedName>
        <fullName evidence="7">ESX-1 secretion system protein EccCa1</fullName>
    </submittedName>
</protein>
<dbReference type="EMBL" id="MDJZ01000012">
    <property type="protein sequence ID" value="OUE25408.1"/>
    <property type="molecule type" value="Genomic_DNA"/>
</dbReference>
<keyword evidence="2 3" id="KW-0067">ATP-binding</keyword>
<dbReference type="InterPro" id="IPR050206">
    <property type="entry name" value="FtsK/SpoIIIE/SftA"/>
</dbReference>
<feature type="compositionally biased region" description="Pro residues" evidence="4">
    <location>
        <begin position="1120"/>
        <end position="1129"/>
    </location>
</feature>
<dbReference type="Proteomes" id="UP000195101">
    <property type="component" value="Unassembled WGS sequence"/>
</dbReference>
<feature type="transmembrane region" description="Helical" evidence="5">
    <location>
        <begin position="17"/>
        <end position="35"/>
    </location>
</feature>
<dbReference type="SUPFAM" id="SSF52540">
    <property type="entry name" value="P-loop containing nucleoside triphosphate hydrolases"/>
    <property type="match status" value="2"/>
</dbReference>
<feature type="region of interest" description="Disordered" evidence="4">
    <location>
        <begin position="275"/>
        <end position="299"/>
    </location>
</feature>
<accession>A0A251YN09</accession>
<dbReference type="CDD" id="cd01127">
    <property type="entry name" value="TrwB_TraG_TraD_VirD4"/>
    <property type="match status" value="1"/>
</dbReference>
<dbReference type="Pfam" id="PF01580">
    <property type="entry name" value="FtsK_SpoIIIE"/>
    <property type="match status" value="1"/>
</dbReference>
<dbReference type="AlphaFoldDB" id="A0A251YN09"/>
<proteinExistence type="predicted"/>
<dbReference type="GO" id="GO:0003677">
    <property type="term" value="F:DNA binding"/>
    <property type="evidence" value="ECO:0007669"/>
    <property type="project" value="InterPro"/>
</dbReference>
<evidence type="ECO:0000256" key="1">
    <source>
        <dbReference type="ARBA" id="ARBA00022741"/>
    </source>
</evidence>
<evidence type="ECO:0000313" key="8">
    <source>
        <dbReference type="Proteomes" id="UP000195101"/>
    </source>
</evidence>
<evidence type="ECO:0000259" key="6">
    <source>
        <dbReference type="PROSITE" id="PS50901"/>
    </source>
</evidence>
<keyword evidence="5" id="KW-0812">Transmembrane</keyword>
<keyword evidence="5" id="KW-0472">Membrane</keyword>
<sequence>MDISPPPSPAPAPPPPFPVLGVAAPLVVSVAVWAVTRSPYALLFAALGPVVAVAGVADQRISGRRSARRAARESRAAVERLHAEVRARVAAARTALRSRAPSAREILDGSANPALLWRADPGGGAPPVALGTGDVPSGMVWRGDADARVPDAAEGDVGGPLRRHLLRCAPPWRARRARGADPRAAASPDALTSAHGPARWADLVRWIPDAPVLVSATGGLGLRGAPALVAPVLRGVVVQLVHALPPDDLRIASRPPGPQWDWLERLPHAAEGLREERPGAAGPAGAGAGDSAGAAPGEPGASSIRLVLGAREVVLATAPRIESLPAACRTVLDVRTPGTARILTADAPPGAADALAARRSAEPVAPALPTEADGDGVPSPCLTRTGLVRPDLVSLTEVERLADELADLARRRGLAAARTPLPSRVPFSALPVERGRGPSTPGHRSPVGGEVGPAGPAGDDGPRTRRPRTLEAVIGLGHAGPVTVDLVADGPHAVVAGTTGSGKSELLVTWMAALAAAHPPEEVTVLLVDFKGGAAFDPLLVLPHAVGLVTDLDGQGARRALESLRAEIRHRERVLRAAGARDVDDAAAAGVLPRLVIVVDELAALLADQDGLHEVVADIAARGRSLGMHLVLCTQRPAGVVRDAVLANCDLRLSLRVNNEADSRALLGTVEAARLSDAPVGRCLVGAHGAPARPLQVAVTTSDDLARVAAARATTAPVRRPWLDPLPAAVPFADLAAVPSLLRHGSAGPSVGAPALPFALVDLPAEQRRATAVWCPAADGHLLVVGGPGSGRSTCLRTIGASAAAAGVEVLHAPSDAEGCWDAIDAATARIRAPRGRRGPLLVLADDLDVAVSRLEPDHQAALLERVSVIVREGPGAGVALAASGRRAGGPLQVLAAAAGPPVVLPLPTAQEHVLAGGESRLFDARARPGAGEWRGERIQVALPPEPEPTLSAAAARARWPQEPSPSSRADPAPRAVLAADAVHALVTPSPVAAVARLREAGVDAVDATRIPPGWSADQPLPASADVGATRAPAAGPDACDGAATTRLPVVVGDPDAWLVRGPLLADLRRTGRVILEGCTPRDARTLLRVRAVPPPLAAVPGRAWLVTPDGDVRRCSWPPVTPGPPPSMPAGTPAREGTRAPAEPPAPADPPRRRQDAGVSR</sequence>
<evidence type="ECO:0000256" key="4">
    <source>
        <dbReference type="SAM" id="MobiDB-lite"/>
    </source>
</evidence>
<evidence type="ECO:0000313" key="7">
    <source>
        <dbReference type="EMBL" id="OUE25408.1"/>
    </source>
</evidence>
<dbReference type="InterPro" id="IPR027417">
    <property type="entry name" value="P-loop_NTPase"/>
</dbReference>
<feature type="region of interest" description="Disordered" evidence="4">
    <location>
        <begin position="426"/>
        <end position="465"/>
    </location>
</feature>
<dbReference type="Gene3D" id="3.40.50.300">
    <property type="entry name" value="P-loop containing nucleotide triphosphate hydrolases"/>
    <property type="match status" value="2"/>
</dbReference>
<dbReference type="PROSITE" id="PS50901">
    <property type="entry name" value="FTSK"/>
    <property type="match status" value="1"/>
</dbReference>
<comment type="caution">
    <text evidence="7">The sequence shown here is derived from an EMBL/GenBank/DDBJ whole genome shotgun (WGS) entry which is preliminary data.</text>
</comment>
<dbReference type="InterPro" id="IPR003593">
    <property type="entry name" value="AAA+_ATPase"/>
</dbReference>
<dbReference type="OrthoDB" id="9807790at2"/>
<keyword evidence="8" id="KW-1185">Reference proteome</keyword>
<feature type="transmembrane region" description="Helical" evidence="5">
    <location>
        <begin position="40"/>
        <end position="57"/>
    </location>
</feature>
<evidence type="ECO:0000256" key="3">
    <source>
        <dbReference type="PROSITE-ProRule" id="PRU00289"/>
    </source>
</evidence>
<feature type="domain" description="FtsK" evidence="6">
    <location>
        <begin position="479"/>
        <end position="664"/>
    </location>
</feature>
<evidence type="ECO:0000256" key="5">
    <source>
        <dbReference type="SAM" id="Phobius"/>
    </source>
</evidence>
<keyword evidence="5" id="KW-1133">Transmembrane helix</keyword>
<dbReference type="PANTHER" id="PTHR22683:SF1">
    <property type="entry name" value="TYPE VII SECRETION SYSTEM PROTEIN ESSC"/>
    <property type="match status" value="1"/>
</dbReference>
<feature type="compositionally biased region" description="Low complexity" evidence="4">
    <location>
        <begin position="1130"/>
        <end position="1142"/>
    </location>
</feature>
<feature type="binding site" evidence="3">
    <location>
        <begin position="497"/>
        <end position="504"/>
    </location>
    <ligand>
        <name>ATP</name>
        <dbReference type="ChEBI" id="CHEBI:30616"/>
    </ligand>
</feature>
<keyword evidence="1 3" id="KW-0547">Nucleotide-binding</keyword>
<dbReference type="PANTHER" id="PTHR22683">
    <property type="entry name" value="SPORULATION PROTEIN RELATED"/>
    <property type="match status" value="1"/>
</dbReference>
<dbReference type="SMART" id="SM00382">
    <property type="entry name" value="AAA"/>
    <property type="match status" value="2"/>
</dbReference>
<dbReference type="RefSeq" id="WP_086514561.1">
    <property type="nucleotide sequence ID" value="NZ_MDJZ01000012.1"/>
</dbReference>
<organism evidence="7 8">
    <name type="scientific">Clavibacter michiganensis</name>
    <dbReference type="NCBI Taxonomy" id="28447"/>
    <lineage>
        <taxon>Bacteria</taxon>
        <taxon>Bacillati</taxon>
        <taxon>Actinomycetota</taxon>
        <taxon>Actinomycetes</taxon>
        <taxon>Micrococcales</taxon>
        <taxon>Microbacteriaceae</taxon>
        <taxon>Clavibacter</taxon>
    </lineage>
</organism>